<keyword evidence="7 10" id="KW-0443">Lipid metabolism</keyword>
<comment type="catalytic activity">
    <reaction evidence="1 10">
        <text>a (3R)-hydroxyacyl-[ACP] = a (2E)-enoyl-[ACP] + H2O</text>
        <dbReference type="Rhea" id="RHEA:13097"/>
        <dbReference type="Rhea" id="RHEA-COMP:9925"/>
        <dbReference type="Rhea" id="RHEA-COMP:9945"/>
        <dbReference type="ChEBI" id="CHEBI:15377"/>
        <dbReference type="ChEBI" id="CHEBI:78784"/>
        <dbReference type="ChEBI" id="CHEBI:78827"/>
        <dbReference type="EC" id="4.2.1.59"/>
    </reaction>
</comment>
<proteinExistence type="inferred from homology"/>
<dbReference type="CDD" id="cd01288">
    <property type="entry name" value="FabZ"/>
    <property type="match status" value="1"/>
</dbReference>
<evidence type="ECO:0000313" key="12">
    <source>
        <dbReference type="Proteomes" id="UP000617402"/>
    </source>
</evidence>
<evidence type="ECO:0000256" key="5">
    <source>
        <dbReference type="ARBA" id="ARBA00022516"/>
    </source>
</evidence>
<reference evidence="11 12" key="1">
    <citation type="submission" date="2020-07" db="EMBL/GenBank/DDBJ databases">
        <title>Draft whole-genome sequence of Heliobacterium chlorum DSM 3682, type strain.</title>
        <authorList>
            <person name="Kyndt J.A."/>
            <person name="Meyer T.E."/>
            <person name="Imhoff J.F."/>
        </authorList>
    </citation>
    <scope>NUCLEOTIDE SEQUENCE [LARGE SCALE GENOMIC DNA]</scope>
    <source>
        <strain evidence="11 12">DSM 3682</strain>
    </source>
</reference>
<keyword evidence="6 10" id="KW-0441">Lipid A biosynthesis</keyword>
<dbReference type="NCBIfam" id="TIGR01750">
    <property type="entry name" value="fabZ"/>
    <property type="match status" value="1"/>
</dbReference>
<dbReference type="InterPro" id="IPR029069">
    <property type="entry name" value="HotDog_dom_sf"/>
</dbReference>
<evidence type="ECO:0000256" key="7">
    <source>
        <dbReference type="ARBA" id="ARBA00023098"/>
    </source>
</evidence>
<dbReference type="Pfam" id="PF07977">
    <property type="entry name" value="FabA"/>
    <property type="match status" value="1"/>
</dbReference>
<evidence type="ECO:0000256" key="2">
    <source>
        <dbReference type="ARBA" id="ARBA00004496"/>
    </source>
</evidence>
<dbReference type="RefSeq" id="WP_188039595.1">
    <property type="nucleotide sequence ID" value="NZ_JACVHF010000006.1"/>
</dbReference>
<keyword evidence="12" id="KW-1185">Reference proteome</keyword>
<dbReference type="EMBL" id="JACVHF010000006">
    <property type="protein sequence ID" value="MBC9784481.1"/>
    <property type="molecule type" value="Genomic_DNA"/>
</dbReference>
<feature type="active site" evidence="10">
    <location>
        <position position="53"/>
    </location>
</feature>
<dbReference type="SUPFAM" id="SSF54637">
    <property type="entry name" value="Thioesterase/thiol ester dehydrase-isomerase"/>
    <property type="match status" value="1"/>
</dbReference>
<dbReference type="NCBIfam" id="NF000582">
    <property type="entry name" value="PRK00006.1"/>
    <property type="match status" value="1"/>
</dbReference>
<dbReference type="Proteomes" id="UP000617402">
    <property type="component" value="Unassembled WGS sequence"/>
</dbReference>
<keyword evidence="4 10" id="KW-0963">Cytoplasm</keyword>
<sequence length="146" mass="15861">MRENVNLSAQDIQGILPHRPPFLLIDKVTELEVGKSAVALKNVTINEPFFQGHFPGHPVMPGVLILEAMAQTGAVALLKMPEYEGRIALFAAVDGVRFRRQVVPGDTLRLEVELTALRKSIGKGVGKAYVDAQLACEAELTFAIAK</sequence>
<evidence type="ECO:0000256" key="8">
    <source>
        <dbReference type="ARBA" id="ARBA00023239"/>
    </source>
</evidence>
<comment type="subcellular location">
    <subcellularLocation>
        <location evidence="2 10">Cytoplasm</location>
    </subcellularLocation>
</comment>
<evidence type="ECO:0000256" key="6">
    <source>
        <dbReference type="ARBA" id="ARBA00022556"/>
    </source>
</evidence>
<name>A0ABR7T477_HELCL</name>
<accession>A0ABR7T477</accession>
<dbReference type="EC" id="4.2.1.59" evidence="10"/>
<protein>
    <recommendedName>
        <fullName evidence="10">3-hydroxyacyl-[acyl-carrier-protein] dehydratase FabZ</fullName>
        <ecNumber evidence="10">4.2.1.59</ecNumber>
    </recommendedName>
    <alternativeName>
        <fullName evidence="10">(3R)-hydroxymyristoyl-[acyl-carrier-protein] dehydratase</fullName>
        <shortName evidence="10">(3R)-hydroxymyristoyl-ACP dehydrase</shortName>
    </alternativeName>
    <alternativeName>
        <fullName evidence="10">Beta-hydroxyacyl-ACP dehydratase</fullName>
    </alternativeName>
</protein>
<dbReference type="PANTHER" id="PTHR30272">
    <property type="entry name" value="3-HYDROXYACYL-[ACYL-CARRIER-PROTEIN] DEHYDRATASE"/>
    <property type="match status" value="1"/>
</dbReference>
<evidence type="ECO:0000256" key="9">
    <source>
        <dbReference type="ARBA" id="ARBA00025049"/>
    </source>
</evidence>
<comment type="caution">
    <text evidence="11">The sequence shown here is derived from an EMBL/GenBank/DDBJ whole genome shotgun (WGS) entry which is preliminary data.</text>
</comment>
<comment type="function">
    <text evidence="9 10">Involved in unsaturated fatty acids biosynthesis. Catalyzes the dehydration of short chain beta-hydroxyacyl-ACPs and long chain saturated and unsaturated beta-hydroxyacyl-ACPs.</text>
</comment>
<keyword evidence="5 10" id="KW-0444">Lipid biosynthesis</keyword>
<gene>
    <name evidence="10 11" type="primary">fabZ</name>
    <name evidence="11" type="ORF">H1S01_08145</name>
</gene>
<evidence type="ECO:0000313" key="11">
    <source>
        <dbReference type="EMBL" id="MBC9784481.1"/>
    </source>
</evidence>
<dbReference type="PANTHER" id="PTHR30272:SF1">
    <property type="entry name" value="3-HYDROXYACYL-[ACYL-CARRIER-PROTEIN] DEHYDRATASE"/>
    <property type="match status" value="1"/>
</dbReference>
<keyword evidence="8 10" id="KW-0456">Lyase</keyword>
<dbReference type="InterPro" id="IPR013114">
    <property type="entry name" value="FabA_FabZ"/>
</dbReference>
<evidence type="ECO:0000256" key="1">
    <source>
        <dbReference type="ARBA" id="ARBA00001055"/>
    </source>
</evidence>
<dbReference type="Gene3D" id="3.10.129.10">
    <property type="entry name" value="Hotdog Thioesterase"/>
    <property type="match status" value="1"/>
</dbReference>
<comment type="similarity">
    <text evidence="3 10">Belongs to the thioester dehydratase family. FabZ subfamily.</text>
</comment>
<evidence type="ECO:0000256" key="10">
    <source>
        <dbReference type="HAMAP-Rule" id="MF_00406"/>
    </source>
</evidence>
<evidence type="ECO:0000256" key="4">
    <source>
        <dbReference type="ARBA" id="ARBA00022490"/>
    </source>
</evidence>
<evidence type="ECO:0000256" key="3">
    <source>
        <dbReference type="ARBA" id="ARBA00009174"/>
    </source>
</evidence>
<organism evidence="11 12">
    <name type="scientific">Heliobacterium chlorum</name>
    <dbReference type="NCBI Taxonomy" id="2698"/>
    <lineage>
        <taxon>Bacteria</taxon>
        <taxon>Bacillati</taxon>
        <taxon>Bacillota</taxon>
        <taxon>Clostridia</taxon>
        <taxon>Eubacteriales</taxon>
        <taxon>Heliobacteriaceae</taxon>
        <taxon>Heliobacterium</taxon>
    </lineage>
</organism>
<dbReference type="InterPro" id="IPR010084">
    <property type="entry name" value="FabZ"/>
</dbReference>
<dbReference type="GO" id="GO:0019171">
    <property type="term" value="F:(3R)-hydroxyacyl-[acyl-carrier-protein] dehydratase activity"/>
    <property type="evidence" value="ECO:0007669"/>
    <property type="project" value="UniProtKB-EC"/>
</dbReference>
<dbReference type="HAMAP" id="MF_00406">
    <property type="entry name" value="FabZ"/>
    <property type="match status" value="1"/>
</dbReference>